<evidence type="ECO:0000256" key="9">
    <source>
        <dbReference type="ARBA" id="ARBA00023239"/>
    </source>
</evidence>
<name>E4X8I7_OIKDI</name>
<dbReference type="GO" id="GO:1904985">
    <property type="term" value="P:negative regulation of quinolinate biosynthetic process"/>
    <property type="evidence" value="ECO:0007669"/>
    <property type="project" value="UniProtKB-UniRule"/>
</dbReference>
<proteinExistence type="inferred from homology"/>
<evidence type="ECO:0000256" key="11">
    <source>
        <dbReference type="ARBA" id="ARBA00031120"/>
    </source>
</evidence>
<dbReference type="GO" id="GO:0005829">
    <property type="term" value="C:cytosol"/>
    <property type="evidence" value="ECO:0007669"/>
    <property type="project" value="UniProtKB-UniRule"/>
</dbReference>
<dbReference type="Gene3D" id="3.20.20.140">
    <property type="entry name" value="Metal-dependent hydrolases"/>
    <property type="match status" value="1"/>
</dbReference>
<evidence type="ECO:0000313" key="14">
    <source>
        <dbReference type="EMBL" id="CBY08221.1"/>
    </source>
</evidence>
<sequence>MKIDIHNHILPREWPNLKERYGYGGFIQLKHREDGRADMMKDDQFFRTIEPNCWDPDARIKDMDRTGVTVQVLSTVPVMFSYWATAADCADLCKIVNDDLDATVKKYPKRFLALGTLPMQDVQLSIEEMRRCKTETGIVGFEIGTTINDRNLDDAYYDPLWEAAVELNFSFFVHPWDFQRGGCLEAYWSPWLTGMPQRTAHAALCLILGGVLDRFPSARFCLAHGGGAFPFTIGRFQHGHFCRPDLCAQNCLKTPKEYLGQIWTDSLVHDERALQFLVDVIGKNRVLLGSDYPFPLGEIDREGKVVEEADFLSAQEKDDILVVNVLEFLNVDRKQFE</sequence>
<dbReference type="UniPathway" id="UPA00270"/>
<comment type="catalytic activity">
    <reaction evidence="12">
        <text>2-amino-3-carboxymuconate 6-semialdehyde + H(+) = 2-aminomuconate 6-semialdehyde + CO2</text>
        <dbReference type="Rhea" id="RHEA:16557"/>
        <dbReference type="ChEBI" id="CHEBI:15378"/>
        <dbReference type="ChEBI" id="CHEBI:16526"/>
        <dbReference type="ChEBI" id="CHEBI:77634"/>
        <dbReference type="ChEBI" id="CHEBI:77803"/>
        <dbReference type="EC" id="4.1.1.45"/>
    </reaction>
</comment>
<dbReference type="PANTHER" id="PTHR21240">
    <property type="entry name" value="2-AMINO-3-CARBOXYLMUCONATE-6-SEMIALDEHYDE DECARBOXYLASE"/>
    <property type="match status" value="1"/>
</dbReference>
<evidence type="ECO:0000256" key="5">
    <source>
        <dbReference type="ARBA" id="ARBA00021214"/>
    </source>
</evidence>
<dbReference type="Proteomes" id="UP000001307">
    <property type="component" value="Unassembled WGS sequence"/>
</dbReference>
<accession>E4X8I7</accession>
<evidence type="ECO:0000313" key="15">
    <source>
        <dbReference type="Proteomes" id="UP000001307"/>
    </source>
</evidence>
<keyword evidence="8" id="KW-0862">Zinc</keyword>
<dbReference type="GO" id="GO:0046872">
    <property type="term" value="F:metal ion binding"/>
    <property type="evidence" value="ECO:0007669"/>
    <property type="project" value="UniProtKB-KW"/>
</dbReference>
<organism evidence="14 15">
    <name type="scientific">Oikopleura dioica</name>
    <name type="common">Tunicate</name>
    <dbReference type="NCBI Taxonomy" id="34765"/>
    <lineage>
        <taxon>Eukaryota</taxon>
        <taxon>Metazoa</taxon>
        <taxon>Chordata</taxon>
        <taxon>Tunicata</taxon>
        <taxon>Appendicularia</taxon>
        <taxon>Copelata</taxon>
        <taxon>Oikopleuridae</taxon>
        <taxon>Oikopleura</taxon>
    </lineage>
</organism>
<protein>
    <recommendedName>
        <fullName evidence="5 12">2-amino-3-carboxymuconate-6-semialdehyde decarboxylase</fullName>
        <ecNumber evidence="4 12">4.1.1.45</ecNumber>
    </recommendedName>
    <alternativeName>
        <fullName evidence="11 12">Picolinate carboxylase</fullName>
    </alternativeName>
</protein>
<dbReference type="InterPro" id="IPR032466">
    <property type="entry name" value="Metal_Hydrolase"/>
</dbReference>
<keyword evidence="7 12" id="KW-0210">Decarboxylase</keyword>
<evidence type="ECO:0000256" key="3">
    <source>
        <dbReference type="ARBA" id="ARBA00011245"/>
    </source>
</evidence>
<evidence type="ECO:0000256" key="12">
    <source>
        <dbReference type="RuleBase" id="RU366045"/>
    </source>
</evidence>
<evidence type="ECO:0000259" key="13">
    <source>
        <dbReference type="Pfam" id="PF04909"/>
    </source>
</evidence>
<evidence type="ECO:0000256" key="10">
    <source>
        <dbReference type="ARBA" id="ARBA00025318"/>
    </source>
</evidence>
<reference evidence="14 15" key="1">
    <citation type="journal article" date="2010" name="Science">
        <title>Plasticity of animal genome architecture unmasked by rapid evolution of a pelagic tunicate.</title>
        <authorList>
            <person name="Denoeud F."/>
            <person name="Henriet S."/>
            <person name="Mungpakdee S."/>
            <person name="Aury J.M."/>
            <person name="Da Silva C."/>
            <person name="Brinkmann H."/>
            <person name="Mikhaleva J."/>
            <person name="Olsen L.C."/>
            <person name="Jubin C."/>
            <person name="Canestro C."/>
            <person name="Bouquet J.M."/>
            <person name="Danks G."/>
            <person name="Poulain J."/>
            <person name="Campsteijn C."/>
            <person name="Adamski M."/>
            <person name="Cross I."/>
            <person name="Yadetie F."/>
            <person name="Muffato M."/>
            <person name="Louis A."/>
            <person name="Butcher S."/>
            <person name="Tsagkogeorga G."/>
            <person name="Konrad A."/>
            <person name="Singh S."/>
            <person name="Jensen M.F."/>
            <person name="Cong E.H."/>
            <person name="Eikeseth-Otteraa H."/>
            <person name="Noel B."/>
            <person name="Anthouard V."/>
            <person name="Porcel B.M."/>
            <person name="Kachouri-Lafond R."/>
            <person name="Nishino A."/>
            <person name="Ugolini M."/>
            <person name="Chourrout P."/>
            <person name="Nishida H."/>
            <person name="Aasland R."/>
            <person name="Huzurbazar S."/>
            <person name="Westhof E."/>
            <person name="Delsuc F."/>
            <person name="Lehrach H."/>
            <person name="Reinhardt R."/>
            <person name="Weissenbach J."/>
            <person name="Roy S.W."/>
            <person name="Artiguenave F."/>
            <person name="Postlethwait J.H."/>
            <person name="Manak J.R."/>
            <person name="Thompson E.M."/>
            <person name="Jaillon O."/>
            <person name="Du Pasquier L."/>
            <person name="Boudinot P."/>
            <person name="Liberles D.A."/>
            <person name="Volff J.N."/>
            <person name="Philippe H."/>
            <person name="Lenhard B."/>
            <person name="Roest Crollius H."/>
            <person name="Wincker P."/>
            <person name="Chourrout D."/>
        </authorList>
    </citation>
    <scope>NUCLEOTIDE SEQUENCE [LARGE SCALE GENOMIC DNA]</scope>
</reference>
<gene>
    <name evidence="14" type="ORF">GSOID_T00004234001</name>
</gene>
<evidence type="ECO:0000256" key="4">
    <source>
        <dbReference type="ARBA" id="ARBA00012365"/>
    </source>
</evidence>
<evidence type="ECO:0000256" key="6">
    <source>
        <dbReference type="ARBA" id="ARBA00022723"/>
    </source>
</evidence>
<dbReference type="EC" id="4.1.1.45" evidence="4 12"/>
<feature type="domain" description="Amidohydrolase-related" evidence="13">
    <location>
        <begin position="3"/>
        <end position="327"/>
    </location>
</feature>
<comment type="pathway">
    <text evidence="1 12">Secondary metabolite metabolism; quinolate metabolism.</text>
</comment>
<dbReference type="PANTHER" id="PTHR21240:SF27">
    <property type="entry name" value="2-AMINO-3-CARBOXYMUCONATE-6-SEMIALDEHYDE DECARBOXYLASE"/>
    <property type="match status" value="1"/>
</dbReference>
<dbReference type="AlphaFoldDB" id="E4X8I7"/>
<comment type="subunit">
    <text evidence="3 12">Monomer.</text>
</comment>
<dbReference type="InParanoid" id="E4X8I7"/>
<keyword evidence="9 12" id="KW-0456">Lyase</keyword>
<dbReference type="InterPro" id="IPR006680">
    <property type="entry name" value="Amidohydro-rel"/>
</dbReference>
<dbReference type="OrthoDB" id="191270at2759"/>
<dbReference type="SUPFAM" id="SSF51556">
    <property type="entry name" value="Metallo-dependent hydrolases"/>
    <property type="match status" value="1"/>
</dbReference>
<keyword evidence="15" id="KW-1185">Reference proteome</keyword>
<dbReference type="GO" id="GO:0019748">
    <property type="term" value="P:secondary metabolic process"/>
    <property type="evidence" value="ECO:0007669"/>
    <property type="project" value="TreeGrafter"/>
</dbReference>
<comment type="similarity">
    <text evidence="2">Belongs to the metallo-dependent hydrolases superfamily. ACMSD family.</text>
</comment>
<keyword evidence="6" id="KW-0479">Metal-binding</keyword>
<dbReference type="EMBL" id="FN653029">
    <property type="protein sequence ID" value="CBY08221.1"/>
    <property type="molecule type" value="Genomic_DNA"/>
</dbReference>
<evidence type="ECO:0000256" key="1">
    <source>
        <dbReference type="ARBA" id="ARBA00005079"/>
    </source>
</evidence>
<dbReference type="InterPro" id="IPR032465">
    <property type="entry name" value="ACMSD"/>
</dbReference>
<dbReference type="GO" id="GO:0001760">
    <property type="term" value="F:aminocarboxymuconate-semialdehyde decarboxylase activity"/>
    <property type="evidence" value="ECO:0007669"/>
    <property type="project" value="UniProtKB-UniRule"/>
</dbReference>
<dbReference type="Pfam" id="PF04909">
    <property type="entry name" value="Amidohydro_2"/>
    <property type="match status" value="1"/>
</dbReference>
<evidence type="ECO:0000256" key="2">
    <source>
        <dbReference type="ARBA" id="ARBA00005871"/>
    </source>
</evidence>
<evidence type="ECO:0000256" key="8">
    <source>
        <dbReference type="ARBA" id="ARBA00022833"/>
    </source>
</evidence>
<dbReference type="GO" id="GO:0016787">
    <property type="term" value="F:hydrolase activity"/>
    <property type="evidence" value="ECO:0007669"/>
    <property type="project" value="InterPro"/>
</dbReference>
<evidence type="ECO:0000256" key="7">
    <source>
        <dbReference type="ARBA" id="ARBA00022793"/>
    </source>
</evidence>
<comment type="function">
    <text evidence="10">Converts alpha-amino-beta-carboxymuconate-epsilon-semialdehyde (ACMS) to alpha-aminomuconate semialdehyde (AMS). ACMS can be converted non-enzymatically to quinolate (QA), a key precursor of NAD, and a potent endogenous excitotoxin of neuronal cells which is implicated in the pathogenesis of various neurodegenerative disorders. In the presence of ACMSD, ACMS is converted to AMS, a benign catabolite. ACMSD ultimately controls the metabolic fate of tryptophan catabolism along the kynurenine pathway.</text>
</comment>